<dbReference type="AlphaFoldDB" id="A0A0J8G8I8"/>
<evidence type="ECO:0000256" key="3">
    <source>
        <dbReference type="ARBA" id="ARBA00022618"/>
    </source>
</evidence>
<dbReference type="GO" id="GO:0008360">
    <property type="term" value="P:regulation of cell shape"/>
    <property type="evidence" value="ECO:0007669"/>
    <property type="project" value="UniProtKB-KW"/>
</dbReference>
<evidence type="ECO:0000256" key="6">
    <source>
        <dbReference type="ARBA" id="ARBA00022960"/>
    </source>
</evidence>
<dbReference type="GO" id="GO:0047480">
    <property type="term" value="F:UDP-N-acetylmuramoyl-tripeptide-D-alanyl-D-alanine ligase activity"/>
    <property type="evidence" value="ECO:0007669"/>
    <property type="project" value="UniProtKB-UniRule"/>
</dbReference>
<dbReference type="PANTHER" id="PTHR43024">
    <property type="entry name" value="UDP-N-ACETYLMURAMOYL-TRIPEPTIDE--D-ALANYL-D-ALANINE LIGASE"/>
    <property type="match status" value="1"/>
</dbReference>
<comment type="catalytic activity">
    <reaction evidence="10 11">
        <text>D-alanyl-D-alanine + UDP-N-acetyl-alpha-D-muramoyl-L-alanyl-gamma-D-glutamyl-meso-2,6-diaminopimelate + ATP = UDP-N-acetyl-alpha-D-muramoyl-L-alanyl-gamma-D-glutamyl-meso-2,6-diaminopimeloyl-D-alanyl-D-alanine + ADP + phosphate + H(+)</text>
        <dbReference type="Rhea" id="RHEA:28374"/>
        <dbReference type="ChEBI" id="CHEBI:15378"/>
        <dbReference type="ChEBI" id="CHEBI:30616"/>
        <dbReference type="ChEBI" id="CHEBI:43474"/>
        <dbReference type="ChEBI" id="CHEBI:57822"/>
        <dbReference type="ChEBI" id="CHEBI:61386"/>
        <dbReference type="ChEBI" id="CHEBI:83905"/>
        <dbReference type="ChEBI" id="CHEBI:456216"/>
        <dbReference type="EC" id="6.3.2.10"/>
    </reaction>
</comment>
<dbReference type="Gene3D" id="3.40.1190.10">
    <property type="entry name" value="Mur-like, catalytic domain"/>
    <property type="match status" value="1"/>
</dbReference>
<dbReference type="InterPro" id="IPR013221">
    <property type="entry name" value="Mur_ligase_cen"/>
</dbReference>
<evidence type="ECO:0000256" key="7">
    <source>
        <dbReference type="ARBA" id="ARBA00022984"/>
    </source>
</evidence>
<keyword evidence="16" id="KW-1185">Reference proteome</keyword>
<dbReference type="RefSeq" id="WP_007474234.1">
    <property type="nucleotide sequence ID" value="NZ_KQ130617.1"/>
</dbReference>
<keyword evidence="4 10" id="KW-0547">Nucleotide-binding</keyword>
<evidence type="ECO:0000256" key="1">
    <source>
        <dbReference type="ARBA" id="ARBA00022490"/>
    </source>
</evidence>
<keyword evidence="3 10" id="KW-0132">Cell division</keyword>
<dbReference type="GO" id="GO:0008766">
    <property type="term" value="F:UDP-N-acetylmuramoylalanyl-D-glutamyl-2,6-diaminopimelate-D-alanyl-D-alanine ligase activity"/>
    <property type="evidence" value="ECO:0007669"/>
    <property type="project" value="RHEA"/>
</dbReference>
<dbReference type="GO" id="GO:0071555">
    <property type="term" value="P:cell wall organization"/>
    <property type="evidence" value="ECO:0007669"/>
    <property type="project" value="UniProtKB-KW"/>
</dbReference>
<comment type="caution">
    <text evidence="15">The sequence shown here is derived from an EMBL/GenBank/DDBJ whole genome shotgun (WGS) entry which is preliminary data.</text>
</comment>
<comment type="pathway">
    <text evidence="10 11">Cell wall biogenesis; peptidoglycan biosynthesis.</text>
</comment>
<sequence length="458" mass="50589">MKKTIGQIGKLIEVKKDASFDDTLITGICFDTRQIKKGDLFIPFVGDTRDGHTFVKQAIELGAAAAFWQKDVPHPPTDFPIMIVEDTLLALQELSKQYLAEVKPTVIAITGSNGKTTTKDIASATIRSKYRVHATKGNFNNHIGLPYTILTMPEDTEVAILEMGMNHRYEIEKLSLIAEPDMAIITNIGEAHIEYLGSRDEIAKAKLEITAGLKENGLLIYPNEEALIRKHLDKERGYQTATFGREQTASIYPLSIDTKSDGTSFTTNWAADVPVFVPIIGEHNVYNTMAVMLAAKALDISTLEVQTALKSMERSKSRLEWLTAPNGTKILNDAYNSSPTALKAVLNTFMHMDSEGKAKKILVADMLELGEDSERFHRESGEILQKGSIDSVFAYGEAMSAFCEACASQIGQEKIHYFKTKEALQEAILADVDGNEWLLVKGSYGMGLKDIVEKLMIG</sequence>
<dbReference type="OrthoDB" id="9801978at2"/>
<dbReference type="Gene3D" id="3.90.190.20">
    <property type="entry name" value="Mur ligase, C-terminal domain"/>
    <property type="match status" value="1"/>
</dbReference>
<evidence type="ECO:0000313" key="16">
    <source>
        <dbReference type="Proteomes" id="UP000052258"/>
    </source>
</evidence>
<dbReference type="NCBIfam" id="TIGR01143">
    <property type="entry name" value="murF"/>
    <property type="match status" value="1"/>
</dbReference>
<keyword evidence="5 10" id="KW-0067">ATP-binding</keyword>
<keyword evidence="8 10" id="KW-0131">Cell cycle</keyword>
<dbReference type="HAMAP" id="MF_02019">
    <property type="entry name" value="MurF"/>
    <property type="match status" value="1"/>
</dbReference>
<feature type="domain" description="Mur ligase N-terminal catalytic" evidence="12">
    <location>
        <begin position="25"/>
        <end position="97"/>
    </location>
</feature>
<keyword evidence="7 10" id="KW-0573">Peptidoglycan synthesis</keyword>
<keyword evidence="6 10" id="KW-0133">Cell shape</keyword>
<evidence type="ECO:0000256" key="5">
    <source>
        <dbReference type="ARBA" id="ARBA00022840"/>
    </source>
</evidence>
<dbReference type="EMBL" id="AZHO01000022">
    <property type="protein sequence ID" value="KMT58945.1"/>
    <property type="molecule type" value="Genomic_DNA"/>
</dbReference>
<evidence type="ECO:0000259" key="14">
    <source>
        <dbReference type="Pfam" id="PF08245"/>
    </source>
</evidence>
<dbReference type="SUPFAM" id="SSF53244">
    <property type="entry name" value="MurD-like peptide ligases, peptide-binding domain"/>
    <property type="match status" value="1"/>
</dbReference>
<dbReference type="PATRIC" id="fig|1430899.3.peg.1843"/>
<dbReference type="SUPFAM" id="SSF63418">
    <property type="entry name" value="MurE/MurF N-terminal domain"/>
    <property type="match status" value="1"/>
</dbReference>
<keyword evidence="9 10" id="KW-0961">Cell wall biogenesis/degradation</keyword>
<dbReference type="Pfam" id="PF02875">
    <property type="entry name" value="Mur_ligase_C"/>
    <property type="match status" value="1"/>
</dbReference>
<dbReference type="InterPro" id="IPR051046">
    <property type="entry name" value="MurCDEF_CellWall_CoF430Synth"/>
</dbReference>
<reference evidence="15 16" key="1">
    <citation type="journal article" date="2015" name="Genome Biol. Evol.">
        <title>Comparative Genomics of Listeria Sensu Lato: Genus-Wide Differences in Evolutionary Dynamics and the Progressive Gain of Complex, Potentially Pathogenicity-Related Traits through Lateral Gene Transfer.</title>
        <authorList>
            <person name="Chiara M."/>
            <person name="Caruso M."/>
            <person name="D'Erchia A.M."/>
            <person name="Manzari C."/>
            <person name="Fraccalvieri R."/>
            <person name="Goffredo E."/>
            <person name="Latorre L."/>
            <person name="Miccolupo A."/>
            <person name="Padalino I."/>
            <person name="Santagada G."/>
            <person name="Chiocco D."/>
            <person name="Pesole G."/>
            <person name="Horner D.S."/>
            <person name="Parisi A."/>
        </authorList>
    </citation>
    <scope>NUCLEOTIDE SEQUENCE [LARGE SCALE GENOMIC DNA]</scope>
    <source>
        <strain evidence="15 16">1991</strain>
    </source>
</reference>
<feature type="domain" description="Mur ligase C-terminal" evidence="13">
    <location>
        <begin position="318"/>
        <end position="443"/>
    </location>
</feature>
<evidence type="ECO:0000256" key="8">
    <source>
        <dbReference type="ARBA" id="ARBA00023306"/>
    </source>
</evidence>
<dbReference type="InterPro" id="IPR036615">
    <property type="entry name" value="Mur_ligase_C_dom_sf"/>
</dbReference>
<dbReference type="InterPro" id="IPR000713">
    <property type="entry name" value="Mur_ligase_N"/>
</dbReference>
<evidence type="ECO:0000256" key="9">
    <source>
        <dbReference type="ARBA" id="ARBA00023316"/>
    </source>
</evidence>
<dbReference type="GO" id="GO:0005737">
    <property type="term" value="C:cytoplasm"/>
    <property type="evidence" value="ECO:0007669"/>
    <property type="project" value="UniProtKB-SubCell"/>
</dbReference>
<dbReference type="UniPathway" id="UPA00219"/>
<protein>
    <recommendedName>
        <fullName evidence="10 11">UDP-N-acetylmuramoyl-tripeptide--D-alanyl-D-alanine ligase</fullName>
        <ecNumber evidence="10 11">6.3.2.10</ecNumber>
    </recommendedName>
    <alternativeName>
        <fullName evidence="10">D-alanyl-D-alanine-adding enzyme</fullName>
    </alternativeName>
</protein>
<keyword evidence="2 10" id="KW-0436">Ligase</keyword>
<dbReference type="GO" id="GO:0005524">
    <property type="term" value="F:ATP binding"/>
    <property type="evidence" value="ECO:0007669"/>
    <property type="project" value="UniProtKB-UniRule"/>
</dbReference>
<comment type="subcellular location">
    <subcellularLocation>
        <location evidence="10 11">Cytoplasm</location>
    </subcellularLocation>
</comment>
<dbReference type="Pfam" id="PF01225">
    <property type="entry name" value="Mur_ligase"/>
    <property type="match status" value="1"/>
</dbReference>
<organism evidence="15 16">
    <name type="scientific">Listeria fleischmannii 1991</name>
    <dbReference type="NCBI Taxonomy" id="1430899"/>
    <lineage>
        <taxon>Bacteria</taxon>
        <taxon>Bacillati</taxon>
        <taxon>Bacillota</taxon>
        <taxon>Bacilli</taxon>
        <taxon>Bacillales</taxon>
        <taxon>Listeriaceae</taxon>
        <taxon>Listeria</taxon>
    </lineage>
</organism>
<evidence type="ECO:0000256" key="10">
    <source>
        <dbReference type="HAMAP-Rule" id="MF_02019"/>
    </source>
</evidence>
<dbReference type="Pfam" id="PF08245">
    <property type="entry name" value="Mur_ligase_M"/>
    <property type="match status" value="1"/>
</dbReference>
<evidence type="ECO:0000256" key="4">
    <source>
        <dbReference type="ARBA" id="ARBA00022741"/>
    </source>
</evidence>
<dbReference type="PANTHER" id="PTHR43024:SF1">
    <property type="entry name" value="UDP-N-ACETYLMURAMOYL-TRIPEPTIDE--D-ALANYL-D-ALANINE LIGASE"/>
    <property type="match status" value="1"/>
</dbReference>
<dbReference type="GO" id="GO:0009252">
    <property type="term" value="P:peptidoglycan biosynthetic process"/>
    <property type="evidence" value="ECO:0007669"/>
    <property type="project" value="UniProtKB-UniRule"/>
</dbReference>
<keyword evidence="1 10" id="KW-0963">Cytoplasm</keyword>
<evidence type="ECO:0000259" key="13">
    <source>
        <dbReference type="Pfam" id="PF02875"/>
    </source>
</evidence>
<dbReference type="EC" id="6.3.2.10" evidence="10 11"/>
<name>A0A0J8G8I8_9LIST</name>
<dbReference type="InterPro" id="IPR005863">
    <property type="entry name" value="UDP-N-AcMur_synth"/>
</dbReference>
<feature type="domain" description="Mur ligase central" evidence="14">
    <location>
        <begin position="109"/>
        <end position="295"/>
    </location>
</feature>
<dbReference type="InterPro" id="IPR036565">
    <property type="entry name" value="Mur-like_cat_sf"/>
</dbReference>
<dbReference type="InterPro" id="IPR004101">
    <property type="entry name" value="Mur_ligase_C"/>
</dbReference>
<dbReference type="GO" id="GO:0051301">
    <property type="term" value="P:cell division"/>
    <property type="evidence" value="ECO:0007669"/>
    <property type="project" value="UniProtKB-KW"/>
</dbReference>
<accession>A0A0J8G8I8</accession>
<dbReference type="SUPFAM" id="SSF53623">
    <property type="entry name" value="MurD-like peptide ligases, catalytic domain"/>
    <property type="match status" value="1"/>
</dbReference>
<evidence type="ECO:0000256" key="11">
    <source>
        <dbReference type="RuleBase" id="RU004136"/>
    </source>
</evidence>
<comment type="similarity">
    <text evidence="10">Belongs to the MurCDEF family. MurF subfamily.</text>
</comment>
<dbReference type="InterPro" id="IPR035911">
    <property type="entry name" value="MurE/MurF_N"/>
</dbReference>
<dbReference type="Proteomes" id="UP000052258">
    <property type="component" value="Unassembled WGS sequence"/>
</dbReference>
<evidence type="ECO:0000256" key="2">
    <source>
        <dbReference type="ARBA" id="ARBA00022598"/>
    </source>
</evidence>
<dbReference type="Gene3D" id="3.40.1390.10">
    <property type="entry name" value="MurE/MurF, N-terminal domain"/>
    <property type="match status" value="1"/>
</dbReference>
<comment type="function">
    <text evidence="10 11">Involved in cell wall formation. Catalyzes the final step in the synthesis of UDP-N-acetylmuramoyl-pentapeptide, the precursor of murein.</text>
</comment>
<evidence type="ECO:0000259" key="12">
    <source>
        <dbReference type="Pfam" id="PF01225"/>
    </source>
</evidence>
<proteinExistence type="inferred from homology"/>
<gene>
    <name evidence="10" type="primary">murF</name>
    <name evidence="15" type="ORF">X560_1806</name>
</gene>
<feature type="binding site" evidence="10">
    <location>
        <begin position="111"/>
        <end position="117"/>
    </location>
    <ligand>
        <name>ATP</name>
        <dbReference type="ChEBI" id="CHEBI:30616"/>
    </ligand>
</feature>
<evidence type="ECO:0000313" key="15">
    <source>
        <dbReference type="EMBL" id="KMT58945.1"/>
    </source>
</evidence>